<sequence length="448" mass="50820">TKTSITCEQSQKLIQTMLTMSFGCVAFLRGLFPDENFVDQRFVPNKFEQGYNPNDPKSKNDSIRVKTLARGKSTKADLFLDWIDKGATDAIRRGYLKSLSFAIFLNKDDPNDLHEVYTFFFDYKNDDIHFSINDEDEPISLLDSRKMLQQLMKRFIIITQSLEPLPEERNVSMRMLFNESCPKDYQPPFFKDASDEPSAILKAPKTSNVDRYSAGSVDTSFHSIQVKVLSRPILISNENELIEIDPFEASQFKTPNMIKNAQLPPKSLNRFVKREPSQTTNMLRSFLESSQPEVKPTQAINHVKCECGSTEESDVSGTIKCASCDGILHGSCYGSSSRRQETTCFTCRSKAMGGIKTHQNLRLLFIARKLYKLFSKVDIPPSTRIIHEQLGFAISENTKATASVISFFFKKCILVLEDEPRKLKKQVGDATFQKGSSYVDVDIDGIYV</sequence>
<keyword evidence="8" id="KW-1185">Reference proteome</keyword>
<dbReference type="Proteomes" id="UP000094112">
    <property type="component" value="Unassembled WGS sequence"/>
</dbReference>
<evidence type="ECO:0000313" key="7">
    <source>
        <dbReference type="EMBL" id="ODQ61784.1"/>
    </source>
</evidence>
<protein>
    <recommendedName>
        <fullName evidence="6">HORMA domain-containing protein</fullName>
    </recommendedName>
</protein>
<name>A0A1E3P987_WICAA</name>
<dbReference type="GO" id="GO:0010846">
    <property type="term" value="P:activation of reciprocal meiotic recombination"/>
    <property type="evidence" value="ECO:0007669"/>
    <property type="project" value="EnsemblFungi"/>
</dbReference>
<feature type="domain" description="HORMA" evidence="6">
    <location>
        <begin position="8"/>
        <end position="228"/>
    </location>
</feature>
<evidence type="ECO:0000256" key="5">
    <source>
        <dbReference type="ARBA" id="ARBA00023254"/>
    </source>
</evidence>
<dbReference type="PROSITE" id="PS50815">
    <property type="entry name" value="HORMA"/>
    <property type="match status" value="1"/>
</dbReference>
<evidence type="ECO:0000313" key="8">
    <source>
        <dbReference type="Proteomes" id="UP000094112"/>
    </source>
</evidence>
<dbReference type="PANTHER" id="PTHR48225">
    <property type="entry name" value="HORMA DOMAIN-CONTAINING PROTEIN 1"/>
    <property type="match status" value="1"/>
</dbReference>
<dbReference type="Pfam" id="PF02301">
    <property type="entry name" value="HORMA"/>
    <property type="match status" value="1"/>
</dbReference>
<dbReference type="GeneID" id="30197868"/>
<keyword evidence="4" id="KW-0539">Nucleus</keyword>
<keyword evidence="3" id="KW-0158">Chromosome</keyword>
<reference evidence="7 8" key="1">
    <citation type="journal article" date="2016" name="Proc. Natl. Acad. Sci. U.S.A.">
        <title>Comparative genomics of biotechnologically important yeasts.</title>
        <authorList>
            <person name="Riley R."/>
            <person name="Haridas S."/>
            <person name="Wolfe K.H."/>
            <person name="Lopes M.R."/>
            <person name="Hittinger C.T."/>
            <person name="Goeker M."/>
            <person name="Salamov A.A."/>
            <person name="Wisecaver J.H."/>
            <person name="Long T.M."/>
            <person name="Calvey C.H."/>
            <person name="Aerts A.L."/>
            <person name="Barry K.W."/>
            <person name="Choi C."/>
            <person name="Clum A."/>
            <person name="Coughlan A.Y."/>
            <person name="Deshpande S."/>
            <person name="Douglass A.P."/>
            <person name="Hanson S.J."/>
            <person name="Klenk H.-P."/>
            <person name="LaButti K.M."/>
            <person name="Lapidus A."/>
            <person name="Lindquist E.A."/>
            <person name="Lipzen A.M."/>
            <person name="Meier-Kolthoff J.P."/>
            <person name="Ohm R.A."/>
            <person name="Otillar R.P."/>
            <person name="Pangilinan J.L."/>
            <person name="Peng Y."/>
            <person name="Rokas A."/>
            <person name="Rosa C.A."/>
            <person name="Scheuner C."/>
            <person name="Sibirny A.A."/>
            <person name="Slot J.C."/>
            <person name="Stielow J.B."/>
            <person name="Sun H."/>
            <person name="Kurtzman C.P."/>
            <person name="Blackwell M."/>
            <person name="Grigoriev I.V."/>
            <person name="Jeffries T.W."/>
        </authorList>
    </citation>
    <scope>NUCLEOTIDE SEQUENCE [LARGE SCALE GENOMIC DNA]</scope>
    <source>
        <strain evidence="8">ATCC 58044 / CBS 1984 / NCYC 433 / NRRL Y-366-8</strain>
    </source>
</reference>
<dbReference type="AlphaFoldDB" id="A0A1E3P987"/>
<dbReference type="InterPro" id="IPR036570">
    <property type="entry name" value="HORMA_dom_sf"/>
</dbReference>
<dbReference type="GO" id="GO:0051598">
    <property type="term" value="P:meiotic recombination checkpoint signaling"/>
    <property type="evidence" value="ECO:0007669"/>
    <property type="project" value="EnsemblFungi"/>
</dbReference>
<dbReference type="InterPro" id="IPR013083">
    <property type="entry name" value="Znf_RING/FYVE/PHD"/>
</dbReference>
<dbReference type="InterPro" id="IPR003511">
    <property type="entry name" value="HORMA_dom"/>
</dbReference>
<dbReference type="PANTHER" id="PTHR48225:SF7">
    <property type="entry name" value="MEIOSIS-SPECIFIC PROTEIN HOP1"/>
    <property type="match status" value="1"/>
</dbReference>
<dbReference type="STRING" id="683960.A0A1E3P987"/>
<dbReference type="InterPro" id="IPR011011">
    <property type="entry name" value="Znf_FYVE_PHD"/>
</dbReference>
<dbReference type="GO" id="GO:0003682">
    <property type="term" value="F:chromatin binding"/>
    <property type="evidence" value="ECO:0007669"/>
    <property type="project" value="EnsemblFungi"/>
</dbReference>
<dbReference type="SUPFAM" id="SSF56019">
    <property type="entry name" value="The spindle assembly checkpoint protein mad2"/>
    <property type="match status" value="1"/>
</dbReference>
<proteinExistence type="predicted"/>
<gene>
    <name evidence="7" type="ORF">WICANDRAFT_14964</name>
</gene>
<dbReference type="Gene3D" id="3.30.900.10">
    <property type="entry name" value="HORMA domain"/>
    <property type="match status" value="1"/>
</dbReference>
<dbReference type="OrthoDB" id="1928087at2759"/>
<evidence type="ECO:0000256" key="4">
    <source>
        <dbReference type="ARBA" id="ARBA00023242"/>
    </source>
</evidence>
<dbReference type="EMBL" id="KV454208">
    <property type="protein sequence ID" value="ODQ61784.1"/>
    <property type="molecule type" value="Genomic_DNA"/>
</dbReference>
<dbReference type="Gene3D" id="3.30.40.10">
    <property type="entry name" value="Zinc/RING finger domain, C3HC4 (zinc finger)"/>
    <property type="match status" value="1"/>
</dbReference>
<feature type="non-terminal residue" evidence="7">
    <location>
        <position position="1"/>
    </location>
</feature>
<accession>A0A1E3P987</accession>
<organism evidence="7 8">
    <name type="scientific">Wickerhamomyces anomalus (strain ATCC 58044 / CBS 1984 / NCYC 433 / NRRL Y-366-8)</name>
    <name type="common">Yeast</name>
    <name type="synonym">Hansenula anomala</name>
    <dbReference type="NCBI Taxonomy" id="683960"/>
    <lineage>
        <taxon>Eukaryota</taxon>
        <taxon>Fungi</taxon>
        <taxon>Dikarya</taxon>
        <taxon>Ascomycota</taxon>
        <taxon>Saccharomycotina</taxon>
        <taxon>Saccharomycetes</taxon>
        <taxon>Phaffomycetales</taxon>
        <taxon>Wickerhamomycetaceae</taxon>
        <taxon>Wickerhamomyces</taxon>
    </lineage>
</organism>
<evidence type="ECO:0000256" key="1">
    <source>
        <dbReference type="ARBA" id="ARBA00004123"/>
    </source>
</evidence>
<evidence type="ECO:0000256" key="3">
    <source>
        <dbReference type="ARBA" id="ARBA00022454"/>
    </source>
</evidence>
<keyword evidence="5" id="KW-0469">Meiosis</keyword>
<dbReference type="RefSeq" id="XP_019040991.1">
    <property type="nucleotide sequence ID" value="XM_019180622.1"/>
</dbReference>
<dbReference type="GO" id="GO:0000800">
    <property type="term" value="C:lateral element"/>
    <property type="evidence" value="ECO:0007669"/>
    <property type="project" value="EnsemblFungi"/>
</dbReference>
<dbReference type="GO" id="GO:0000400">
    <property type="term" value="F:four-way junction DNA binding"/>
    <property type="evidence" value="ECO:0007669"/>
    <property type="project" value="EnsemblFungi"/>
</dbReference>
<comment type="subcellular location">
    <subcellularLocation>
        <location evidence="2">Chromosome</location>
    </subcellularLocation>
    <subcellularLocation>
        <location evidence="1">Nucleus</location>
    </subcellularLocation>
</comment>
<evidence type="ECO:0000259" key="6">
    <source>
        <dbReference type="PROSITE" id="PS50815"/>
    </source>
</evidence>
<evidence type="ECO:0000256" key="2">
    <source>
        <dbReference type="ARBA" id="ARBA00004286"/>
    </source>
</evidence>
<feature type="non-terminal residue" evidence="7">
    <location>
        <position position="448"/>
    </location>
</feature>
<dbReference type="InterPro" id="IPR051294">
    <property type="entry name" value="HORMA_MeioticProgression"/>
</dbReference>
<dbReference type="GO" id="GO:0007130">
    <property type="term" value="P:synaptonemal complex assembly"/>
    <property type="evidence" value="ECO:0007669"/>
    <property type="project" value="EnsemblFungi"/>
</dbReference>
<dbReference type="SUPFAM" id="SSF57903">
    <property type="entry name" value="FYVE/PHD zinc finger"/>
    <property type="match status" value="1"/>
</dbReference>